<name>A0A0P6XAX5_9CHLR</name>
<keyword evidence="10" id="KW-1185">Reference proteome</keyword>
<reference evidence="9 10" key="1">
    <citation type="submission" date="2015-07" db="EMBL/GenBank/DDBJ databases">
        <title>Genome sequence of Levilinea saccharolytica DSM 16555.</title>
        <authorList>
            <person name="Hemp J."/>
            <person name="Ward L.M."/>
            <person name="Pace L.A."/>
            <person name="Fischer W.W."/>
        </authorList>
    </citation>
    <scope>NUCLEOTIDE SEQUENCE [LARGE SCALE GENOMIC DNA]</scope>
    <source>
        <strain evidence="9 10">KIBI-1</strain>
    </source>
</reference>
<evidence type="ECO:0000256" key="7">
    <source>
        <dbReference type="SAM" id="Phobius"/>
    </source>
</evidence>
<dbReference type="STRING" id="229921.ADN01_16010"/>
<dbReference type="NCBIfam" id="TIGR00231">
    <property type="entry name" value="small_GTP"/>
    <property type="match status" value="1"/>
</dbReference>
<dbReference type="Pfam" id="PF01926">
    <property type="entry name" value="MMR_HSR1"/>
    <property type="match status" value="1"/>
</dbReference>
<evidence type="ECO:0000256" key="2">
    <source>
        <dbReference type="ARBA" id="ARBA00022692"/>
    </source>
</evidence>
<dbReference type="OrthoDB" id="5406017at2"/>
<evidence type="ECO:0000313" key="10">
    <source>
        <dbReference type="Proteomes" id="UP000050501"/>
    </source>
</evidence>
<keyword evidence="2 7" id="KW-0812">Transmembrane</keyword>
<comment type="subcellular location">
    <subcellularLocation>
        <location evidence="1">Membrane</location>
        <topology evidence="1">Multi-pass membrane protein</topology>
    </subcellularLocation>
</comment>
<dbReference type="AlphaFoldDB" id="A0A0P6XAX5"/>
<keyword evidence="4 7" id="KW-1133">Transmembrane helix</keyword>
<gene>
    <name evidence="9" type="ORF">ADN01_16010</name>
</gene>
<organism evidence="9 10">
    <name type="scientific">Levilinea saccharolytica</name>
    <dbReference type="NCBI Taxonomy" id="229921"/>
    <lineage>
        <taxon>Bacteria</taxon>
        <taxon>Bacillati</taxon>
        <taxon>Chloroflexota</taxon>
        <taxon>Anaerolineae</taxon>
        <taxon>Anaerolineales</taxon>
        <taxon>Anaerolineaceae</taxon>
        <taxon>Levilinea</taxon>
    </lineage>
</organism>
<dbReference type="InterPro" id="IPR005225">
    <property type="entry name" value="Small_GTP-bd"/>
</dbReference>
<dbReference type="GO" id="GO:0030488">
    <property type="term" value="P:tRNA methylation"/>
    <property type="evidence" value="ECO:0007669"/>
    <property type="project" value="TreeGrafter"/>
</dbReference>
<dbReference type="InterPro" id="IPR006073">
    <property type="entry name" value="GTP-bd"/>
</dbReference>
<dbReference type="InterPro" id="IPR021147">
    <property type="entry name" value="DUF697"/>
</dbReference>
<proteinExistence type="predicted"/>
<dbReference type="Proteomes" id="UP000050501">
    <property type="component" value="Unassembled WGS sequence"/>
</dbReference>
<dbReference type="RefSeq" id="WP_062419094.1">
    <property type="nucleotide sequence ID" value="NZ_DF967974.1"/>
</dbReference>
<feature type="transmembrane region" description="Helical" evidence="7">
    <location>
        <begin position="324"/>
        <end position="349"/>
    </location>
</feature>
<dbReference type="PRINTS" id="PR00326">
    <property type="entry name" value="GTP1OBG"/>
</dbReference>
<dbReference type="PANTHER" id="PTHR42714:SF2">
    <property type="entry name" value="TRNA MODIFICATION GTPASE GTPBP3, MITOCHONDRIAL"/>
    <property type="match status" value="1"/>
</dbReference>
<keyword evidence="6 7" id="KW-0472">Membrane</keyword>
<evidence type="ECO:0000256" key="5">
    <source>
        <dbReference type="ARBA" id="ARBA00023134"/>
    </source>
</evidence>
<keyword evidence="3" id="KW-0547">Nucleotide-binding</keyword>
<evidence type="ECO:0000256" key="3">
    <source>
        <dbReference type="ARBA" id="ARBA00022741"/>
    </source>
</evidence>
<evidence type="ECO:0000256" key="1">
    <source>
        <dbReference type="ARBA" id="ARBA00004141"/>
    </source>
</evidence>
<dbReference type="SUPFAM" id="SSF52540">
    <property type="entry name" value="P-loop containing nucleoside triphosphate hydrolases"/>
    <property type="match status" value="1"/>
</dbReference>
<protein>
    <recommendedName>
        <fullName evidence="8">G domain-containing protein</fullName>
    </recommendedName>
</protein>
<feature type="transmembrane region" description="Helical" evidence="7">
    <location>
        <begin position="220"/>
        <end position="239"/>
    </location>
</feature>
<dbReference type="GO" id="GO:0016020">
    <property type="term" value="C:membrane"/>
    <property type="evidence" value="ECO:0007669"/>
    <property type="project" value="UniProtKB-SubCell"/>
</dbReference>
<dbReference type="GO" id="GO:0005829">
    <property type="term" value="C:cytosol"/>
    <property type="evidence" value="ECO:0007669"/>
    <property type="project" value="TreeGrafter"/>
</dbReference>
<evidence type="ECO:0000256" key="4">
    <source>
        <dbReference type="ARBA" id="ARBA00022989"/>
    </source>
</evidence>
<dbReference type="EMBL" id="LGCM01000060">
    <property type="protein sequence ID" value="KPL77407.1"/>
    <property type="molecule type" value="Genomic_DNA"/>
</dbReference>
<dbReference type="Pfam" id="PF05128">
    <property type="entry name" value="DUF697"/>
    <property type="match status" value="1"/>
</dbReference>
<feature type="transmembrane region" description="Helical" evidence="7">
    <location>
        <begin position="246"/>
        <end position="265"/>
    </location>
</feature>
<comment type="caution">
    <text evidence="9">The sequence shown here is derived from an EMBL/GenBank/DDBJ whole genome shotgun (WGS) entry which is preliminary data.</text>
</comment>
<dbReference type="InterPro" id="IPR027417">
    <property type="entry name" value="P-loop_NTPase"/>
</dbReference>
<sequence length="428" mass="46157">MSSENPIIRQLPPKSREVFNAVWDSLAPADQRSLKTLITGFPSDSAMLRVLVKLSADQIKMTFGSKHRVAIVGPANVGKSTLYNLLIQNKHDRAEVSPLPGTTRTNQSADAGLFNIVDTPGADAVGYVGALEQEQALQAAREADFLVIVFDAIQGIKQTELELYQTLLSYGKPYIVVLNKIDLVRKESQRVLQLAAQHLELTPEQIIPVVARTGENLDKVLLAIAATEPGIVAALGAALPQYRWRLAWRSIVSAASIAAAIALIPLPILDFGPLLVTQSMMVLGIARIYNYKITAARARELAVTFGLGFLGRSLFAQLSKLGGLPGWLLAAAIASSTTVVMGYAAAIWFEKGERLSNESLKKLTAVMTQSLLSRLKSLGKKGRPDQQTLKQQVEQALEEAAIGTDRSILDQQAQASASAGEDEILLDG</sequence>
<dbReference type="GO" id="GO:0005525">
    <property type="term" value="F:GTP binding"/>
    <property type="evidence" value="ECO:0007669"/>
    <property type="project" value="UniProtKB-KW"/>
</dbReference>
<evidence type="ECO:0000256" key="6">
    <source>
        <dbReference type="ARBA" id="ARBA00023136"/>
    </source>
</evidence>
<accession>A0A0P6XAX5</accession>
<dbReference type="GO" id="GO:0002098">
    <property type="term" value="P:tRNA wobble uridine modification"/>
    <property type="evidence" value="ECO:0007669"/>
    <property type="project" value="TreeGrafter"/>
</dbReference>
<evidence type="ECO:0000313" key="9">
    <source>
        <dbReference type="EMBL" id="KPL77407.1"/>
    </source>
</evidence>
<dbReference type="PANTHER" id="PTHR42714">
    <property type="entry name" value="TRNA MODIFICATION GTPASE GTPBP3"/>
    <property type="match status" value="1"/>
</dbReference>
<dbReference type="CDD" id="cd00880">
    <property type="entry name" value="Era_like"/>
    <property type="match status" value="1"/>
</dbReference>
<keyword evidence="5" id="KW-0342">GTP-binding</keyword>
<dbReference type="Gene3D" id="3.40.50.300">
    <property type="entry name" value="P-loop containing nucleotide triphosphate hydrolases"/>
    <property type="match status" value="1"/>
</dbReference>
<evidence type="ECO:0000259" key="8">
    <source>
        <dbReference type="Pfam" id="PF01926"/>
    </source>
</evidence>
<feature type="domain" description="G" evidence="8">
    <location>
        <begin position="68"/>
        <end position="180"/>
    </location>
</feature>